<feature type="compositionally biased region" description="Basic residues" evidence="1">
    <location>
        <begin position="9"/>
        <end position="22"/>
    </location>
</feature>
<protein>
    <submittedName>
        <fullName evidence="3">Uncharacterized protein</fullName>
    </submittedName>
</protein>
<dbReference type="EMBL" id="NOWC01000021">
    <property type="protein sequence ID" value="OZS73521.1"/>
    <property type="molecule type" value="Genomic_DNA"/>
</dbReference>
<evidence type="ECO:0000313" key="4">
    <source>
        <dbReference type="Proteomes" id="UP000216001"/>
    </source>
</evidence>
<dbReference type="AlphaFoldDB" id="A0A264VQC9"/>
<organism evidence="3 4">
    <name type="scientific">Providencia rettgeri</name>
    <dbReference type="NCBI Taxonomy" id="587"/>
    <lineage>
        <taxon>Bacteria</taxon>
        <taxon>Pseudomonadati</taxon>
        <taxon>Pseudomonadota</taxon>
        <taxon>Gammaproteobacteria</taxon>
        <taxon>Enterobacterales</taxon>
        <taxon>Morganellaceae</taxon>
        <taxon>Providencia</taxon>
    </lineage>
</organism>
<feature type="region of interest" description="Disordered" evidence="1">
    <location>
        <begin position="1"/>
        <end position="22"/>
    </location>
</feature>
<evidence type="ECO:0000313" key="3">
    <source>
        <dbReference type="EMBL" id="OZS73521.1"/>
    </source>
</evidence>
<feature type="transmembrane region" description="Helical" evidence="2">
    <location>
        <begin position="34"/>
        <end position="53"/>
    </location>
</feature>
<keyword evidence="2" id="KW-0812">Transmembrane</keyword>
<keyword evidence="2" id="KW-0472">Membrane</keyword>
<evidence type="ECO:0000256" key="2">
    <source>
        <dbReference type="SAM" id="Phobius"/>
    </source>
</evidence>
<accession>A0A264VQC9</accession>
<keyword evidence="2" id="KW-1133">Transmembrane helix</keyword>
<dbReference type="RefSeq" id="WP_094962262.1">
    <property type="nucleotide sequence ID" value="NZ_NOWC01000021.1"/>
</dbReference>
<sequence>MSTTERSPKKAPRRKKSTRKKQKHWSYTITSREYLIAFLLVLLVAALSVIYYWRSTTLVTTWDVGAVTQPGIRSSDETGADWKTDFQTTKGQFTVHLQIFPNPGLPLELRQYHRGNYKLCYLMGDYEYQTGNALCFDIPTSDGLAISSKL</sequence>
<dbReference type="Proteomes" id="UP000216001">
    <property type="component" value="Unassembled WGS sequence"/>
</dbReference>
<comment type="caution">
    <text evidence="3">The sequence shown here is derived from an EMBL/GenBank/DDBJ whole genome shotgun (WGS) entry which is preliminary data.</text>
</comment>
<gene>
    <name evidence="3" type="ORF">CHI95_16570</name>
</gene>
<evidence type="ECO:0000256" key="1">
    <source>
        <dbReference type="SAM" id="MobiDB-lite"/>
    </source>
</evidence>
<reference evidence="3 4" key="1">
    <citation type="submission" date="2017-07" db="EMBL/GenBank/DDBJ databases">
        <title>blaIMP-27 on transferable plasmids in Proteus mirabilis and Providencia rettgeri.</title>
        <authorList>
            <person name="Potter R."/>
        </authorList>
    </citation>
    <scope>NUCLEOTIDE SEQUENCE [LARGE SCALE GENOMIC DNA]</scope>
    <source>
        <strain evidence="3 4">PR1</strain>
    </source>
</reference>
<name>A0A264VQC9_PRORE</name>
<proteinExistence type="predicted"/>